<dbReference type="SMART" id="SM00034">
    <property type="entry name" value="CLECT"/>
    <property type="match status" value="2"/>
</dbReference>
<dbReference type="PANTHER" id="PTHR45784:SF3">
    <property type="entry name" value="C-TYPE LECTIN DOMAIN FAMILY 4 MEMBER K-LIKE-RELATED"/>
    <property type="match status" value="1"/>
</dbReference>
<name>A0A8S4B3C4_9TELE</name>
<evidence type="ECO:0000256" key="1">
    <source>
        <dbReference type="ARBA" id="ARBA00023157"/>
    </source>
</evidence>
<evidence type="ECO:0000259" key="2">
    <source>
        <dbReference type="PROSITE" id="PS50041"/>
    </source>
</evidence>
<feature type="domain" description="C-type lectin" evidence="2">
    <location>
        <begin position="244"/>
        <end position="353"/>
    </location>
</feature>
<dbReference type="Gene3D" id="3.10.100.10">
    <property type="entry name" value="Mannose-Binding Protein A, subunit A"/>
    <property type="match status" value="3"/>
</dbReference>
<dbReference type="SUPFAM" id="SSF56436">
    <property type="entry name" value="C-type lectin-like"/>
    <property type="match status" value="3"/>
</dbReference>
<dbReference type="Pfam" id="PF00059">
    <property type="entry name" value="Lectin_C"/>
    <property type="match status" value="1"/>
</dbReference>
<keyword evidence="4" id="KW-1185">Reference proteome</keyword>
<dbReference type="EMBL" id="CAJRST010011113">
    <property type="protein sequence ID" value="CAG5927618.1"/>
    <property type="molecule type" value="Genomic_DNA"/>
</dbReference>
<dbReference type="InterPro" id="IPR016186">
    <property type="entry name" value="C-type_lectin-like/link_sf"/>
</dbReference>
<dbReference type="InterPro" id="IPR016187">
    <property type="entry name" value="CTDL_fold"/>
</dbReference>
<evidence type="ECO:0000313" key="3">
    <source>
        <dbReference type="EMBL" id="CAG5927618.1"/>
    </source>
</evidence>
<dbReference type="OrthoDB" id="8950604at2759"/>
<protein>
    <submittedName>
        <fullName evidence="3">(Atlantic silverside) hypothetical protein</fullName>
    </submittedName>
</protein>
<dbReference type="InterPro" id="IPR001304">
    <property type="entry name" value="C-type_lectin-like"/>
</dbReference>
<dbReference type="AlphaFoldDB" id="A0A8S4B3C4"/>
<sequence>LTLILTSADYNKISYPVKMRLVFLVLCSGLLQFTYATNRLHSFEYIEERTQFNFSLCENKSLFTIYDEEDARFVQMLVEQKGPVTVWLGLTRTDKRINLDDVPHLQKNLSEGEQICFAYENGTVSAFECSQKKHFMCQNGGNFELIEKEKNWCQAKLYCKKKFQDLVNSTAILEKNITTQHGAFWTDRKLDQWEWRDKSCSTFRDWAETPSDYFTFFSDYKLKSAASDIEYPTICSTGTARIVFINTPRTWEEALQYCEDNHSSLLEIRDEADQEAVMNWLKIINPATSVWIGMRQSSVFGFWIWRDGIVNWRGHWKDDTQPMPPMSFQCGVINQNFTWSDENCLYERPFLCEEDIFFFN</sequence>
<keyword evidence="1" id="KW-1015">Disulfide bond</keyword>
<evidence type="ECO:0000313" key="4">
    <source>
        <dbReference type="Proteomes" id="UP000677803"/>
    </source>
</evidence>
<accession>A0A8S4B3C4</accession>
<proteinExistence type="predicted"/>
<dbReference type="PANTHER" id="PTHR45784">
    <property type="entry name" value="C-TYPE LECTIN DOMAIN FAMILY 20 MEMBER A-RELATED"/>
    <property type="match status" value="1"/>
</dbReference>
<comment type="caution">
    <text evidence="3">The sequence shown here is derived from an EMBL/GenBank/DDBJ whole genome shotgun (WGS) entry which is preliminary data.</text>
</comment>
<reference evidence="3" key="1">
    <citation type="submission" date="2021-05" db="EMBL/GenBank/DDBJ databases">
        <authorList>
            <person name="Tigano A."/>
        </authorList>
    </citation>
    <scope>NUCLEOTIDE SEQUENCE</scope>
</reference>
<dbReference type="Proteomes" id="UP000677803">
    <property type="component" value="Unassembled WGS sequence"/>
</dbReference>
<dbReference type="CDD" id="cd00037">
    <property type="entry name" value="CLECT"/>
    <property type="match status" value="2"/>
</dbReference>
<gene>
    <name evidence="3" type="ORF">MMEN_LOCUS11438</name>
</gene>
<organism evidence="3 4">
    <name type="scientific">Menidia menidia</name>
    <name type="common">Atlantic silverside</name>
    <dbReference type="NCBI Taxonomy" id="238744"/>
    <lineage>
        <taxon>Eukaryota</taxon>
        <taxon>Metazoa</taxon>
        <taxon>Chordata</taxon>
        <taxon>Craniata</taxon>
        <taxon>Vertebrata</taxon>
        <taxon>Euteleostomi</taxon>
        <taxon>Actinopterygii</taxon>
        <taxon>Neopterygii</taxon>
        <taxon>Teleostei</taxon>
        <taxon>Neoteleostei</taxon>
        <taxon>Acanthomorphata</taxon>
        <taxon>Ovalentaria</taxon>
        <taxon>Atherinomorphae</taxon>
        <taxon>Atheriniformes</taxon>
        <taxon>Atherinopsidae</taxon>
        <taxon>Menidiinae</taxon>
        <taxon>Menidia</taxon>
    </lineage>
</organism>
<dbReference type="PROSITE" id="PS00615">
    <property type="entry name" value="C_TYPE_LECTIN_1"/>
    <property type="match status" value="1"/>
</dbReference>
<feature type="domain" description="C-type lectin" evidence="2">
    <location>
        <begin position="57"/>
        <end position="138"/>
    </location>
</feature>
<dbReference type="PROSITE" id="PS50041">
    <property type="entry name" value="C_TYPE_LECTIN_2"/>
    <property type="match status" value="2"/>
</dbReference>
<dbReference type="InterPro" id="IPR018378">
    <property type="entry name" value="C-type_lectin_CS"/>
</dbReference>
<feature type="non-terminal residue" evidence="3">
    <location>
        <position position="1"/>
    </location>
</feature>